<dbReference type="OrthoDB" id="5596051at2759"/>
<comment type="caution">
    <text evidence="10">The sequence shown here is derived from an EMBL/GenBank/DDBJ whole genome shotgun (WGS) entry which is preliminary data.</text>
</comment>
<dbReference type="SUPFAM" id="SSF51430">
    <property type="entry name" value="NAD(P)-linked oxidoreductase"/>
    <property type="match status" value="1"/>
</dbReference>
<accession>A0A9Q1C5Q7</accession>
<dbReference type="GO" id="GO:0035226">
    <property type="term" value="F:glutamate-cysteine ligase catalytic subunit binding"/>
    <property type="evidence" value="ECO:0007669"/>
    <property type="project" value="InterPro"/>
</dbReference>
<evidence type="ECO:0000259" key="9">
    <source>
        <dbReference type="Pfam" id="PF00248"/>
    </source>
</evidence>
<reference evidence="10" key="1">
    <citation type="submission" date="2021-10" db="EMBL/GenBank/DDBJ databases">
        <title>Tropical sea cucumber genome reveals ecological adaptation and Cuvierian tubules defense mechanism.</title>
        <authorList>
            <person name="Chen T."/>
        </authorList>
    </citation>
    <scope>NUCLEOTIDE SEQUENCE</scope>
    <source>
        <strain evidence="10">Nanhai2018</strain>
        <tissue evidence="10">Muscle</tissue>
    </source>
</reference>
<dbReference type="AlphaFoldDB" id="A0A9Q1C5Q7"/>
<comment type="similarity">
    <text evidence="2">Belongs to the aldo/keto reductase family. Glutamate--cysteine ligase light chain subfamily.</text>
</comment>
<evidence type="ECO:0000256" key="4">
    <source>
        <dbReference type="ARBA" id="ARBA00022684"/>
    </source>
</evidence>
<dbReference type="PANTHER" id="PTHR13295">
    <property type="entry name" value="GLUTAMATE CYSTEINE LIGASE REGULATORY SUBUNIT"/>
    <property type="match status" value="1"/>
</dbReference>
<dbReference type="GO" id="GO:0006750">
    <property type="term" value="P:glutathione biosynthetic process"/>
    <property type="evidence" value="ECO:0007669"/>
    <property type="project" value="UniProtKB-KW"/>
</dbReference>
<keyword evidence="10" id="KW-0436">Ligase</keyword>
<evidence type="ECO:0000256" key="1">
    <source>
        <dbReference type="ARBA" id="ARBA00005006"/>
    </source>
</evidence>
<organism evidence="10 11">
    <name type="scientific">Holothuria leucospilota</name>
    <name type="common">Black long sea cucumber</name>
    <name type="synonym">Mertensiothuria leucospilota</name>
    <dbReference type="NCBI Taxonomy" id="206669"/>
    <lineage>
        <taxon>Eukaryota</taxon>
        <taxon>Metazoa</taxon>
        <taxon>Echinodermata</taxon>
        <taxon>Eleutherozoa</taxon>
        <taxon>Echinozoa</taxon>
        <taxon>Holothuroidea</taxon>
        <taxon>Aspidochirotacea</taxon>
        <taxon>Aspidochirotida</taxon>
        <taxon>Holothuriidae</taxon>
        <taxon>Holothuria</taxon>
    </lineage>
</organism>
<dbReference type="Gene3D" id="3.20.20.100">
    <property type="entry name" value="NADP-dependent oxidoreductase domain"/>
    <property type="match status" value="1"/>
</dbReference>
<proteinExistence type="inferred from homology"/>
<evidence type="ECO:0000313" key="11">
    <source>
        <dbReference type="Proteomes" id="UP001152320"/>
    </source>
</evidence>
<gene>
    <name evidence="10" type="ORF">HOLleu_16164</name>
</gene>
<evidence type="ECO:0000313" key="10">
    <source>
        <dbReference type="EMBL" id="KAJ8038675.1"/>
    </source>
</evidence>
<keyword evidence="11" id="KW-1185">Reference proteome</keyword>
<dbReference type="PANTHER" id="PTHR13295:SF4">
    <property type="entry name" value="GLUTAMATE--CYSTEINE LIGASE REGULATORY SUBUNIT"/>
    <property type="match status" value="1"/>
</dbReference>
<comment type="subunit">
    <text evidence="3">Heterodimer of a catalytic heavy chain and a regulatory light chain.</text>
</comment>
<evidence type="ECO:0000256" key="2">
    <source>
        <dbReference type="ARBA" id="ARBA00008612"/>
    </source>
</evidence>
<dbReference type="Proteomes" id="UP001152320">
    <property type="component" value="Chromosome 7"/>
</dbReference>
<dbReference type="InterPro" id="IPR036812">
    <property type="entry name" value="NAD(P)_OxRdtase_dom_sf"/>
</dbReference>
<evidence type="ECO:0000256" key="5">
    <source>
        <dbReference type="ARBA" id="ARBA00030406"/>
    </source>
</evidence>
<dbReference type="Pfam" id="PF00248">
    <property type="entry name" value="Aldo_ket_red"/>
    <property type="match status" value="1"/>
</dbReference>
<dbReference type="EMBL" id="JAIZAY010000007">
    <property type="protein sequence ID" value="KAJ8038675.1"/>
    <property type="molecule type" value="Genomic_DNA"/>
</dbReference>
<evidence type="ECO:0000256" key="3">
    <source>
        <dbReference type="ARBA" id="ARBA00011532"/>
    </source>
</evidence>
<feature type="domain" description="NADP-dependent oxidoreductase" evidence="9">
    <location>
        <begin position="79"/>
        <end position="209"/>
    </location>
</feature>
<dbReference type="GO" id="GO:0017109">
    <property type="term" value="C:glutamate-cysteine ligase complex"/>
    <property type="evidence" value="ECO:0007669"/>
    <property type="project" value="TreeGrafter"/>
</dbReference>
<name>A0A9Q1C5Q7_HOLLE</name>
<dbReference type="GO" id="GO:0030234">
    <property type="term" value="F:enzyme regulator activity"/>
    <property type="evidence" value="ECO:0007669"/>
    <property type="project" value="TreeGrafter"/>
</dbReference>
<dbReference type="InterPro" id="IPR032963">
    <property type="entry name" value="Gclm"/>
</dbReference>
<comment type="pathway">
    <text evidence="1">Sulfur metabolism; glutathione biosynthesis; glutathione from L-cysteine and L-glutamate: step 1/2.</text>
</comment>
<evidence type="ECO:0000256" key="8">
    <source>
        <dbReference type="ARBA" id="ARBA00032926"/>
    </source>
</evidence>
<sequence length="273" mass="31193">MDVPRIPEASSLIISSGNIINWECLKARKRIAQSTTEEVKDCLNAVLNSSLKAVNWEKARLEKSLEYSVPKCSPTLANLEESREELKVTVKAMMCNTEPEVIVNAIQKVMTELHTETIDVLLLSVSERPNALETFHMDHLKTLWSVLERMVENNQIKMLGVCDLDKQGLEELYNWAKVKPSINQVNEVSCCIIPPDLNAFTKENKIQLLTHGDNPEILPAEDLQEIIRNSFSDMDAHRWHPSWVMRYTALFRCRGVIARKGYIVNAQRNLDHI</sequence>
<dbReference type="InterPro" id="IPR023210">
    <property type="entry name" value="NADP_OxRdtase_dom"/>
</dbReference>
<evidence type="ECO:0000256" key="7">
    <source>
        <dbReference type="ARBA" id="ARBA00031732"/>
    </source>
</evidence>
<keyword evidence="4" id="KW-0317">Glutathione biosynthesis</keyword>
<protein>
    <recommendedName>
        <fullName evidence="7">GCS light chain</fullName>
    </recommendedName>
    <alternativeName>
        <fullName evidence="5">Gamma-ECS regulatory subunit</fullName>
    </alternativeName>
    <alternativeName>
        <fullName evidence="8">Gamma-glutamylcysteine synthetase regulatory subunit</fullName>
    </alternativeName>
    <alternativeName>
        <fullName evidence="6">Glutamate--cysteine ligase modifier subunit</fullName>
    </alternativeName>
</protein>
<evidence type="ECO:0000256" key="6">
    <source>
        <dbReference type="ARBA" id="ARBA00031154"/>
    </source>
</evidence>
<dbReference type="GO" id="GO:0016874">
    <property type="term" value="F:ligase activity"/>
    <property type="evidence" value="ECO:0007669"/>
    <property type="project" value="UniProtKB-KW"/>
</dbReference>